<feature type="binding site" evidence="7">
    <location>
        <position position="381"/>
    </location>
    <ligand>
        <name>meso-2,6-diaminopimelate</name>
        <dbReference type="ChEBI" id="CHEBI:57791"/>
    </ligand>
</feature>
<dbReference type="OrthoDB" id="9800958at2"/>
<evidence type="ECO:0000256" key="8">
    <source>
        <dbReference type="RuleBase" id="RU004135"/>
    </source>
</evidence>
<protein>
    <recommendedName>
        <fullName evidence="7">UDP-N-acetylmuramoyl-L-alanyl-D-glutamate--2,6-diaminopimelate ligase</fullName>
        <ecNumber evidence="7">6.3.2.13</ecNumber>
    </recommendedName>
    <alternativeName>
        <fullName evidence="7">Meso-A2pm-adding enzyme</fullName>
    </alternativeName>
    <alternativeName>
        <fullName evidence="7">Meso-diaminopimelate-adding enzyme</fullName>
    </alternativeName>
    <alternativeName>
        <fullName evidence="7">UDP-MurNAc-L-Ala-D-Glu:meso-diaminopimelate ligase</fullName>
    </alternativeName>
    <alternativeName>
        <fullName evidence="7">UDP-MurNAc-tripeptide synthetase</fullName>
    </alternativeName>
    <alternativeName>
        <fullName evidence="7">UDP-N-acetylmuramyl-tripeptide synthetase</fullName>
    </alternativeName>
</protein>
<feature type="binding site" evidence="7">
    <location>
        <begin position="155"/>
        <end position="156"/>
    </location>
    <ligand>
        <name>UDP-N-acetyl-alpha-D-muramoyl-L-alanyl-D-glutamate</name>
        <dbReference type="ChEBI" id="CHEBI:83900"/>
    </ligand>
</feature>
<feature type="binding site" evidence="7">
    <location>
        <position position="188"/>
    </location>
    <ligand>
        <name>UDP-N-acetyl-alpha-D-muramoyl-L-alanyl-D-glutamate</name>
        <dbReference type="ChEBI" id="CHEBI:83900"/>
    </ligand>
</feature>
<feature type="binding site" evidence="7">
    <location>
        <begin position="405"/>
        <end position="408"/>
    </location>
    <ligand>
        <name>meso-2,6-diaminopimelate</name>
        <dbReference type="ChEBI" id="CHEBI:57791"/>
    </ligand>
</feature>
<evidence type="ECO:0000256" key="2">
    <source>
        <dbReference type="ARBA" id="ARBA00022618"/>
    </source>
</evidence>
<sequence>MMLRDLLEGYEHRPLHGDPDLAEVGAGLTCDSRRTTAGDLYVAMRGSRTDGHHFVADAVARGATAVLVERPLDFPVPPHVCVVQVADTRAAAAFVAARCFGEPSREMRVVAITGTNGKTSVSYMTEAALRAGARVGVIGTEGCRVGDEPIPYDRTTPQAIELQQILRTMRDRGAGTVVMEASSMALTQRRLDATDIDVGVFTNLTPDHLDDHGSMEAYKQAKLLLFGGLCRQAVANADDPVSADIASLMPGAVTTYALDDAGARFRATDLRVDATGTAFVLHHDGRRRPARVPVPGRFAVSNALAALATGHALGHDPDALLDAVEALPPIPGRVQTYTTPAGVAVIVDYAHSPDSLDKMLATIHEWADNRVITVFGCGGDRDPGKRAPMGEIAGTYSDVVIVTSDNPRTEDPEAIIDEILPGVQATDAAVERITDRRQAIARALRIASPGDVVLIAGKGAEPYQLIGARKIPFDDMSVVRDLSTSPQSVK</sequence>
<dbReference type="UniPathway" id="UPA00219"/>
<dbReference type="SUPFAM" id="SSF53623">
    <property type="entry name" value="MurD-like peptide ligases, catalytic domain"/>
    <property type="match status" value="1"/>
</dbReference>
<dbReference type="EMBL" id="FNFB01000007">
    <property type="protein sequence ID" value="SDK42627.1"/>
    <property type="molecule type" value="Genomic_DNA"/>
</dbReference>
<dbReference type="RefSeq" id="WP_090764656.1">
    <property type="nucleotide sequence ID" value="NZ_FNFB01000007.1"/>
</dbReference>
<gene>
    <name evidence="7" type="primary">murE</name>
    <name evidence="12" type="ORF">SAMN05421874_107282</name>
</gene>
<comment type="function">
    <text evidence="7">Catalyzes the addition of meso-diaminopimelic acid to the nucleotide precursor UDP-N-acetylmuramoyl-L-alanyl-D-glutamate (UMAG) in the biosynthesis of bacterial cell-wall peptidoglycan.</text>
</comment>
<evidence type="ECO:0000256" key="4">
    <source>
        <dbReference type="ARBA" id="ARBA00022984"/>
    </source>
</evidence>
<dbReference type="Proteomes" id="UP000198683">
    <property type="component" value="Unassembled WGS sequence"/>
</dbReference>
<evidence type="ECO:0000313" key="12">
    <source>
        <dbReference type="EMBL" id="SDK42627.1"/>
    </source>
</evidence>
<feature type="modified residue" description="N6-carboxylysine" evidence="7">
    <location>
        <position position="222"/>
    </location>
</feature>
<comment type="pathway">
    <text evidence="7 8">Cell wall biogenesis; peptidoglycan biosynthesis.</text>
</comment>
<evidence type="ECO:0000256" key="6">
    <source>
        <dbReference type="ARBA" id="ARBA00023316"/>
    </source>
</evidence>
<evidence type="ECO:0000313" key="13">
    <source>
        <dbReference type="Proteomes" id="UP000198683"/>
    </source>
</evidence>
<dbReference type="InterPro" id="IPR004101">
    <property type="entry name" value="Mur_ligase_C"/>
</dbReference>
<keyword evidence="13" id="KW-1185">Reference proteome</keyword>
<dbReference type="GO" id="GO:0008765">
    <property type="term" value="F:UDP-N-acetylmuramoylalanyl-D-glutamate-2,6-diaminopimelate ligase activity"/>
    <property type="evidence" value="ECO:0007669"/>
    <property type="project" value="UniProtKB-UniRule"/>
</dbReference>
<feature type="binding site" evidence="7">
    <location>
        <position position="190"/>
    </location>
    <ligand>
        <name>UDP-N-acetyl-alpha-D-muramoyl-L-alanyl-D-glutamate</name>
        <dbReference type="ChEBI" id="CHEBI:83900"/>
    </ligand>
</feature>
<comment type="caution">
    <text evidence="7">Lacks conserved residue(s) required for the propagation of feature annotation.</text>
</comment>
<dbReference type="NCBIfam" id="TIGR01085">
    <property type="entry name" value="murE"/>
    <property type="match status" value="1"/>
</dbReference>
<dbReference type="STRING" id="683260.SAMN05421874_107282"/>
<evidence type="ECO:0000256" key="5">
    <source>
        <dbReference type="ARBA" id="ARBA00023306"/>
    </source>
</evidence>
<feature type="short sequence motif" description="Meso-diaminopimelate recognition motif" evidence="7">
    <location>
        <begin position="405"/>
        <end position="408"/>
    </location>
</feature>
<comment type="cofactor">
    <cofactor evidence="7">
        <name>Mg(2+)</name>
        <dbReference type="ChEBI" id="CHEBI:18420"/>
    </cofactor>
</comment>
<keyword evidence="7" id="KW-0547">Nucleotide-binding</keyword>
<feature type="domain" description="Mur ligase N-terminal catalytic" evidence="9">
    <location>
        <begin position="27"/>
        <end position="81"/>
    </location>
</feature>
<evidence type="ECO:0000256" key="1">
    <source>
        <dbReference type="ARBA" id="ARBA00005898"/>
    </source>
</evidence>
<evidence type="ECO:0000256" key="3">
    <source>
        <dbReference type="ARBA" id="ARBA00022960"/>
    </source>
</evidence>
<reference evidence="12 13" key="1">
    <citation type="submission" date="2016-10" db="EMBL/GenBank/DDBJ databases">
        <authorList>
            <person name="de Groot N.N."/>
        </authorList>
    </citation>
    <scope>NUCLEOTIDE SEQUENCE [LARGE SCALE GENOMIC DNA]</scope>
    <source>
        <strain evidence="12 13">CGMCC 4.5681</strain>
    </source>
</reference>
<dbReference type="SUPFAM" id="SSF63418">
    <property type="entry name" value="MurE/MurF N-terminal domain"/>
    <property type="match status" value="1"/>
</dbReference>
<dbReference type="InterPro" id="IPR036615">
    <property type="entry name" value="Mur_ligase_C_dom_sf"/>
</dbReference>
<feature type="domain" description="Mur ligase central" evidence="11">
    <location>
        <begin position="112"/>
        <end position="309"/>
    </location>
</feature>
<feature type="binding site" evidence="7">
    <location>
        <begin position="114"/>
        <end position="120"/>
    </location>
    <ligand>
        <name>ATP</name>
        <dbReference type="ChEBI" id="CHEBI:30616"/>
    </ligand>
</feature>
<dbReference type="PANTHER" id="PTHR23135">
    <property type="entry name" value="MUR LIGASE FAMILY MEMBER"/>
    <property type="match status" value="1"/>
</dbReference>
<proteinExistence type="inferred from homology"/>
<dbReference type="Gene3D" id="3.40.1190.10">
    <property type="entry name" value="Mur-like, catalytic domain"/>
    <property type="match status" value="1"/>
</dbReference>
<keyword evidence="3 7" id="KW-0133">Cell shape</keyword>
<evidence type="ECO:0000259" key="11">
    <source>
        <dbReference type="Pfam" id="PF08245"/>
    </source>
</evidence>
<dbReference type="InterPro" id="IPR035911">
    <property type="entry name" value="MurE/MurF_N"/>
</dbReference>
<keyword evidence="7" id="KW-0067">ATP-binding</keyword>
<evidence type="ECO:0000259" key="10">
    <source>
        <dbReference type="Pfam" id="PF02875"/>
    </source>
</evidence>
<dbReference type="HAMAP" id="MF_00208">
    <property type="entry name" value="MurE"/>
    <property type="match status" value="1"/>
</dbReference>
<keyword evidence="6 7" id="KW-0961">Cell wall biogenesis/degradation</keyword>
<dbReference type="GO" id="GO:0009252">
    <property type="term" value="P:peptidoglycan biosynthetic process"/>
    <property type="evidence" value="ECO:0007669"/>
    <property type="project" value="UniProtKB-UniRule"/>
</dbReference>
<dbReference type="GO" id="GO:0071555">
    <property type="term" value="P:cell wall organization"/>
    <property type="evidence" value="ECO:0007669"/>
    <property type="project" value="UniProtKB-KW"/>
</dbReference>
<keyword evidence="4 7" id="KW-0573">Peptidoglycan synthesis</keyword>
<dbReference type="InterPro" id="IPR005761">
    <property type="entry name" value="UDP-N-AcMur-Glu-dNH2Pim_ligase"/>
</dbReference>
<dbReference type="GO" id="GO:0008360">
    <property type="term" value="P:regulation of cell shape"/>
    <property type="evidence" value="ECO:0007669"/>
    <property type="project" value="UniProtKB-KW"/>
</dbReference>
<dbReference type="Gene3D" id="3.90.190.20">
    <property type="entry name" value="Mur ligase, C-terminal domain"/>
    <property type="match status" value="1"/>
</dbReference>
<dbReference type="GO" id="GO:0005737">
    <property type="term" value="C:cytoplasm"/>
    <property type="evidence" value="ECO:0007669"/>
    <property type="project" value="UniProtKB-SubCell"/>
</dbReference>
<keyword evidence="7" id="KW-0963">Cytoplasm</keyword>
<dbReference type="GO" id="GO:0005524">
    <property type="term" value="F:ATP binding"/>
    <property type="evidence" value="ECO:0007669"/>
    <property type="project" value="UniProtKB-UniRule"/>
</dbReference>
<organism evidence="12 13">
    <name type="scientific">Nonomuraea maritima</name>
    <dbReference type="NCBI Taxonomy" id="683260"/>
    <lineage>
        <taxon>Bacteria</taxon>
        <taxon>Bacillati</taxon>
        <taxon>Actinomycetota</taxon>
        <taxon>Actinomycetes</taxon>
        <taxon>Streptosporangiales</taxon>
        <taxon>Streptosporangiaceae</taxon>
        <taxon>Nonomuraea</taxon>
    </lineage>
</organism>
<evidence type="ECO:0000256" key="7">
    <source>
        <dbReference type="HAMAP-Rule" id="MF_00208"/>
    </source>
</evidence>
<accession>A0A1G9BT58</accession>
<dbReference type="GO" id="GO:0000287">
    <property type="term" value="F:magnesium ion binding"/>
    <property type="evidence" value="ECO:0007669"/>
    <property type="project" value="UniProtKB-UniRule"/>
</dbReference>
<keyword evidence="7" id="KW-0460">Magnesium</keyword>
<comment type="PTM">
    <text evidence="7">Carboxylation is probably crucial for Mg(2+) binding and, consequently, for the gamma-phosphate positioning of ATP.</text>
</comment>
<comment type="subcellular location">
    <subcellularLocation>
        <location evidence="7 8">Cytoplasm</location>
    </subcellularLocation>
</comment>
<dbReference type="Pfam" id="PF08245">
    <property type="entry name" value="Mur_ligase_M"/>
    <property type="match status" value="1"/>
</dbReference>
<comment type="catalytic activity">
    <reaction evidence="7">
        <text>UDP-N-acetyl-alpha-D-muramoyl-L-alanyl-D-glutamate + meso-2,6-diaminopimelate + ATP = UDP-N-acetyl-alpha-D-muramoyl-L-alanyl-gamma-D-glutamyl-meso-2,6-diaminopimelate + ADP + phosphate + H(+)</text>
        <dbReference type="Rhea" id="RHEA:23676"/>
        <dbReference type="ChEBI" id="CHEBI:15378"/>
        <dbReference type="ChEBI" id="CHEBI:30616"/>
        <dbReference type="ChEBI" id="CHEBI:43474"/>
        <dbReference type="ChEBI" id="CHEBI:57791"/>
        <dbReference type="ChEBI" id="CHEBI:83900"/>
        <dbReference type="ChEBI" id="CHEBI:83905"/>
        <dbReference type="ChEBI" id="CHEBI:456216"/>
        <dbReference type="EC" id="6.3.2.13"/>
    </reaction>
</comment>
<dbReference type="InterPro" id="IPR036565">
    <property type="entry name" value="Mur-like_cat_sf"/>
</dbReference>
<dbReference type="InterPro" id="IPR013221">
    <property type="entry name" value="Mur_ligase_cen"/>
</dbReference>
<feature type="binding site" evidence="7">
    <location>
        <position position="32"/>
    </location>
    <ligand>
        <name>UDP-N-acetyl-alpha-D-muramoyl-L-alanyl-D-glutamate</name>
        <dbReference type="ChEBI" id="CHEBI:83900"/>
    </ligand>
</feature>
<evidence type="ECO:0000259" key="9">
    <source>
        <dbReference type="Pfam" id="PF01225"/>
    </source>
</evidence>
<dbReference type="Pfam" id="PF02875">
    <property type="entry name" value="Mur_ligase_C"/>
    <property type="match status" value="1"/>
</dbReference>
<keyword evidence="5 7" id="KW-0131">Cell cycle</keyword>
<dbReference type="NCBIfam" id="NF001124">
    <property type="entry name" value="PRK00139.1-2"/>
    <property type="match status" value="1"/>
</dbReference>
<keyword evidence="2 7" id="KW-0132">Cell division</keyword>
<dbReference type="EC" id="6.3.2.13" evidence="7"/>
<comment type="similarity">
    <text evidence="1 7">Belongs to the MurCDEF family. MurE subfamily.</text>
</comment>
<dbReference type="GO" id="GO:0051301">
    <property type="term" value="P:cell division"/>
    <property type="evidence" value="ECO:0007669"/>
    <property type="project" value="UniProtKB-KW"/>
</dbReference>
<dbReference type="AlphaFoldDB" id="A0A1G9BT58"/>
<dbReference type="SUPFAM" id="SSF53244">
    <property type="entry name" value="MurD-like peptide ligases, peptide-binding domain"/>
    <property type="match status" value="1"/>
</dbReference>
<feature type="domain" description="Mur ligase C-terminal" evidence="10">
    <location>
        <begin position="332"/>
        <end position="459"/>
    </location>
</feature>
<keyword evidence="7 12" id="KW-0436">Ligase</keyword>
<dbReference type="NCBIfam" id="NF001126">
    <property type="entry name" value="PRK00139.1-4"/>
    <property type="match status" value="1"/>
</dbReference>
<feature type="binding site" evidence="7">
    <location>
        <position position="457"/>
    </location>
    <ligand>
        <name>meso-2,6-diaminopimelate</name>
        <dbReference type="ChEBI" id="CHEBI:57791"/>
    </ligand>
</feature>
<dbReference type="PANTHER" id="PTHR23135:SF4">
    <property type="entry name" value="UDP-N-ACETYLMURAMOYL-L-ALANYL-D-GLUTAMATE--2,6-DIAMINOPIMELATE LIGASE MURE HOMOLOG, CHLOROPLASTIC"/>
    <property type="match status" value="1"/>
</dbReference>
<dbReference type="InterPro" id="IPR000713">
    <property type="entry name" value="Mur_ligase_N"/>
</dbReference>
<feature type="binding site" evidence="7">
    <location>
        <position position="461"/>
    </location>
    <ligand>
        <name>meso-2,6-diaminopimelate</name>
        <dbReference type="ChEBI" id="CHEBI:57791"/>
    </ligand>
</feature>
<dbReference type="Gene3D" id="3.40.1390.10">
    <property type="entry name" value="MurE/MurF, N-terminal domain"/>
    <property type="match status" value="1"/>
</dbReference>
<dbReference type="Pfam" id="PF01225">
    <property type="entry name" value="Mur_ligase"/>
    <property type="match status" value="1"/>
</dbReference>
<name>A0A1G9BT58_9ACTN</name>
<feature type="binding site" evidence="7">
    <location>
        <position position="182"/>
    </location>
    <ligand>
        <name>UDP-N-acetyl-alpha-D-muramoyl-L-alanyl-D-glutamate</name>
        <dbReference type="ChEBI" id="CHEBI:83900"/>
    </ligand>
</feature>